<dbReference type="EMBL" id="FOXF01000005">
    <property type="protein sequence ID" value="SFP12795.1"/>
    <property type="molecule type" value="Genomic_DNA"/>
</dbReference>
<dbReference type="GO" id="GO:0051262">
    <property type="term" value="P:protein tetramerization"/>
    <property type="evidence" value="ECO:0007669"/>
    <property type="project" value="InterPro"/>
</dbReference>
<dbReference type="NCBIfam" id="NF004393">
    <property type="entry name" value="PRK05751.1-4"/>
    <property type="match status" value="1"/>
</dbReference>
<gene>
    <name evidence="5" type="primary">secB</name>
    <name evidence="6" type="ORF">SAMN02910344_00509</name>
</gene>
<evidence type="ECO:0000256" key="2">
    <source>
        <dbReference type="ARBA" id="ARBA00022448"/>
    </source>
</evidence>
<keyword evidence="5" id="KW-0963">Cytoplasm</keyword>
<keyword evidence="2 5" id="KW-0813">Transport</keyword>
<evidence type="ECO:0000313" key="6">
    <source>
        <dbReference type="EMBL" id="SFP12795.1"/>
    </source>
</evidence>
<keyword evidence="7" id="KW-1185">Reference proteome</keyword>
<dbReference type="RefSeq" id="WP_031578215.1">
    <property type="nucleotide sequence ID" value="NZ_FOXF01000005.1"/>
</dbReference>
<dbReference type="InterPro" id="IPR003708">
    <property type="entry name" value="SecB"/>
</dbReference>
<comment type="subcellular location">
    <subcellularLocation>
        <location evidence="5">Cytoplasm</location>
    </subcellularLocation>
</comment>
<proteinExistence type="inferred from homology"/>
<keyword evidence="3 5" id="KW-0653">Protein transport</keyword>
<keyword evidence="4 5" id="KW-0811">Translocation</keyword>
<evidence type="ECO:0000256" key="1">
    <source>
        <dbReference type="ARBA" id="ARBA00009990"/>
    </source>
</evidence>
<evidence type="ECO:0000256" key="5">
    <source>
        <dbReference type="HAMAP-Rule" id="MF_00821"/>
    </source>
</evidence>
<dbReference type="Gene3D" id="3.10.420.10">
    <property type="entry name" value="SecB-like"/>
    <property type="match status" value="1"/>
</dbReference>
<evidence type="ECO:0000313" key="7">
    <source>
        <dbReference type="Proteomes" id="UP000243745"/>
    </source>
</evidence>
<dbReference type="NCBIfam" id="TIGR00809">
    <property type="entry name" value="secB"/>
    <property type="match status" value="1"/>
</dbReference>
<evidence type="ECO:0000256" key="3">
    <source>
        <dbReference type="ARBA" id="ARBA00022927"/>
    </source>
</evidence>
<dbReference type="AlphaFoldDB" id="A0A662ZGU5"/>
<dbReference type="GO" id="GO:0006457">
    <property type="term" value="P:protein folding"/>
    <property type="evidence" value="ECO:0007669"/>
    <property type="project" value="UniProtKB-UniRule"/>
</dbReference>
<accession>A0A662ZGU5</accession>
<dbReference type="Proteomes" id="UP000243745">
    <property type="component" value="Unassembled WGS sequence"/>
</dbReference>
<comment type="function">
    <text evidence="5">One of the proteins required for the normal export of preproteins out of the cell cytoplasm. It is a molecular chaperone that binds to a subset of precursor proteins, maintaining them in a translocation-competent state. It also specifically binds to its receptor SecA.</text>
</comment>
<dbReference type="GO" id="GO:0005737">
    <property type="term" value="C:cytoplasm"/>
    <property type="evidence" value="ECO:0007669"/>
    <property type="project" value="UniProtKB-SubCell"/>
</dbReference>
<sequence length="159" mass="18247">MADEQLNPIFEILRIYNKDISLETPNSPHVFRSEWKPESKIDLDIKNDNVDPEHHVYEVNLRLTVTTKNAEDKVAFLCEVNQAALVHAENFGEEQLAHVLNATVPSILFPYARENISSLVNKASFPPFILQPLNFDAIYMQRQQAQAAKEQKEEQAEDK</sequence>
<keyword evidence="5" id="KW-0143">Chaperone</keyword>
<dbReference type="PANTHER" id="PTHR36918:SF1">
    <property type="entry name" value="PROTEIN-EXPORT PROTEIN SECB"/>
    <property type="match status" value="1"/>
</dbReference>
<organism evidence="6 7">
    <name type="scientific">Ruminobacter amylophilus</name>
    <dbReference type="NCBI Taxonomy" id="867"/>
    <lineage>
        <taxon>Bacteria</taxon>
        <taxon>Pseudomonadati</taxon>
        <taxon>Pseudomonadota</taxon>
        <taxon>Gammaproteobacteria</taxon>
        <taxon>Aeromonadales</taxon>
        <taxon>Succinivibrionaceae</taxon>
        <taxon>Ruminobacter</taxon>
    </lineage>
</organism>
<name>A0A662ZGU5_9GAMM</name>
<comment type="similarity">
    <text evidence="1 5">Belongs to the SecB family.</text>
</comment>
<dbReference type="GO" id="GO:0015031">
    <property type="term" value="P:protein transport"/>
    <property type="evidence" value="ECO:0007669"/>
    <property type="project" value="UniProtKB-UniRule"/>
</dbReference>
<protein>
    <recommendedName>
        <fullName evidence="5">Protein-export protein SecB</fullName>
    </recommendedName>
</protein>
<comment type="subunit">
    <text evidence="5">Homotetramer, a dimer of dimers. One homotetramer interacts with 1 SecA dimer.</text>
</comment>
<dbReference type="GO" id="GO:0051082">
    <property type="term" value="F:unfolded protein binding"/>
    <property type="evidence" value="ECO:0007669"/>
    <property type="project" value="InterPro"/>
</dbReference>
<reference evidence="6 7" key="1">
    <citation type="submission" date="2016-10" db="EMBL/GenBank/DDBJ databases">
        <authorList>
            <person name="Varghese N."/>
            <person name="Submissions S."/>
        </authorList>
    </citation>
    <scope>NUCLEOTIDE SEQUENCE [LARGE SCALE GENOMIC DNA]</scope>
    <source>
        <strain evidence="6 7">DSM 1361</strain>
    </source>
</reference>
<dbReference type="SUPFAM" id="SSF54611">
    <property type="entry name" value="SecB-like"/>
    <property type="match status" value="1"/>
</dbReference>
<dbReference type="PRINTS" id="PR01594">
    <property type="entry name" value="SECBCHAPRONE"/>
</dbReference>
<dbReference type="Pfam" id="PF02556">
    <property type="entry name" value="SecB"/>
    <property type="match status" value="1"/>
</dbReference>
<dbReference type="HAMAP" id="MF_00821">
    <property type="entry name" value="SecB"/>
    <property type="match status" value="1"/>
</dbReference>
<dbReference type="PANTHER" id="PTHR36918">
    <property type="match status" value="1"/>
</dbReference>
<dbReference type="OrthoDB" id="9795145at2"/>
<dbReference type="InterPro" id="IPR035958">
    <property type="entry name" value="SecB-like_sf"/>
</dbReference>
<evidence type="ECO:0000256" key="4">
    <source>
        <dbReference type="ARBA" id="ARBA00023010"/>
    </source>
</evidence>